<evidence type="ECO:0000313" key="7">
    <source>
        <dbReference type="EMBL" id="OOS21701.1"/>
    </source>
</evidence>
<evidence type="ECO:0000256" key="2">
    <source>
        <dbReference type="ARBA" id="ARBA00022475"/>
    </source>
</evidence>
<keyword evidence="2" id="KW-1003">Cell membrane</keyword>
<dbReference type="AlphaFoldDB" id="A0A1T0CHT3"/>
<dbReference type="GO" id="GO:0016746">
    <property type="term" value="F:acyltransferase activity"/>
    <property type="evidence" value="ECO:0007669"/>
    <property type="project" value="UniProtKB-KW"/>
</dbReference>
<proteinExistence type="predicted"/>
<gene>
    <name evidence="7" type="ORF">B0682_03415</name>
</gene>
<dbReference type="STRING" id="90241.B0682_03415"/>
<organism evidence="7 8">
    <name type="scientific">Lwoffella lincolnii</name>
    <dbReference type="NCBI Taxonomy" id="90241"/>
    <lineage>
        <taxon>Bacteria</taxon>
        <taxon>Pseudomonadati</taxon>
        <taxon>Pseudomonadota</taxon>
        <taxon>Gammaproteobacteria</taxon>
        <taxon>Moraxellales</taxon>
        <taxon>Moraxellaceae</taxon>
        <taxon>Lwoffella</taxon>
    </lineage>
</organism>
<dbReference type="Pfam" id="PF03279">
    <property type="entry name" value="Lip_A_acyltrans"/>
    <property type="match status" value="1"/>
</dbReference>
<evidence type="ECO:0000313" key="8">
    <source>
        <dbReference type="Proteomes" id="UP000191094"/>
    </source>
</evidence>
<keyword evidence="5" id="KW-0472">Membrane</keyword>
<keyword evidence="4 7" id="KW-0808">Transferase</keyword>
<comment type="caution">
    <text evidence="7">The sequence shown here is derived from an EMBL/GenBank/DDBJ whole genome shotgun (WGS) entry which is preliminary data.</text>
</comment>
<accession>A0A1T0CHT3</accession>
<dbReference type="OrthoDB" id="9803456at2"/>
<evidence type="ECO:0000256" key="1">
    <source>
        <dbReference type="ARBA" id="ARBA00004533"/>
    </source>
</evidence>
<evidence type="ECO:0000256" key="6">
    <source>
        <dbReference type="ARBA" id="ARBA00023315"/>
    </source>
</evidence>
<dbReference type="RefSeq" id="WP_078306671.1">
    <property type="nucleotide sequence ID" value="NZ_CP147511.1"/>
</dbReference>
<evidence type="ECO:0000256" key="3">
    <source>
        <dbReference type="ARBA" id="ARBA00022519"/>
    </source>
</evidence>
<keyword evidence="3" id="KW-0997">Cell inner membrane</keyword>
<dbReference type="GO" id="GO:0009247">
    <property type="term" value="P:glycolipid biosynthetic process"/>
    <property type="evidence" value="ECO:0007669"/>
    <property type="project" value="UniProtKB-ARBA"/>
</dbReference>
<dbReference type="CDD" id="cd07984">
    <property type="entry name" value="LPLAT_LABLAT-like"/>
    <property type="match status" value="1"/>
</dbReference>
<sequence>MNPYSLFKYVPMSVLRALAHLVAWGMKQFPNLKLHRTINTNLSLAYPNLSPKQKQALHHAIVTNQALSSVESIKSWAMPPNWSIQQIKQVHDPHILQAGLKNPNGMLAIVPHLGTWEIMNAWLNQFGSPTIMYKPVKGRLSNEFVLQGRQRLNATLVPTDATGVKSIFKTLKQGGFSIVLPDHVPDPTGGVVVPFFGIPTLSSTLAPKLASKTGCALVGLACIRRTDGNGFDVHCYELNQPALYDKDSTVATTALNHAMQTMITPLSEHYMWGYRRFKYVPNIDDVYQANSKQLNALTSKFSDNKSDNKKD</sequence>
<keyword evidence="8" id="KW-1185">Reference proteome</keyword>
<comment type="subcellular location">
    <subcellularLocation>
        <location evidence="1">Cell inner membrane</location>
    </subcellularLocation>
</comment>
<dbReference type="Proteomes" id="UP000191094">
    <property type="component" value="Unassembled WGS sequence"/>
</dbReference>
<dbReference type="InterPro" id="IPR004960">
    <property type="entry name" value="LipA_acyltrans"/>
</dbReference>
<dbReference type="EMBL" id="MUYT01000004">
    <property type="protein sequence ID" value="OOS21701.1"/>
    <property type="molecule type" value="Genomic_DNA"/>
</dbReference>
<protein>
    <submittedName>
        <fullName evidence="7">Lipid A biosynthesis acyltransferase</fullName>
    </submittedName>
</protein>
<evidence type="ECO:0000256" key="4">
    <source>
        <dbReference type="ARBA" id="ARBA00022679"/>
    </source>
</evidence>
<reference evidence="7 8" key="1">
    <citation type="submission" date="2017-02" db="EMBL/GenBank/DDBJ databases">
        <title>Draft genome sequence of Moraxella lincolnii CCUG 9405T type strain.</title>
        <authorList>
            <person name="Salva-Serra F."/>
            <person name="Engstrom-Jakobsson H."/>
            <person name="Thorell K."/>
            <person name="Jaen-Luchoro D."/>
            <person name="Gonzales-Siles L."/>
            <person name="Karlsson R."/>
            <person name="Yazdan S."/>
            <person name="Boulund F."/>
            <person name="Johnning A."/>
            <person name="Engstrand L."/>
            <person name="Kristiansson E."/>
            <person name="Moore E."/>
        </authorList>
    </citation>
    <scope>NUCLEOTIDE SEQUENCE [LARGE SCALE GENOMIC DNA]</scope>
    <source>
        <strain evidence="7 8">CCUG 9405</strain>
    </source>
</reference>
<dbReference type="GO" id="GO:0005886">
    <property type="term" value="C:plasma membrane"/>
    <property type="evidence" value="ECO:0007669"/>
    <property type="project" value="UniProtKB-SubCell"/>
</dbReference>
<keyword evidence="6 7" id="KW-0012">Acyltransferase</keyword>
<name>A0A1T0CHT3_9GAMM</name>
<dbReference type="PANTHER" id="PTHR30606:SF10">
    <property type="entry name" value="PHOSPHATIDYLINOSITOL MANNOSIDE ACYLTRANSFERASE"/>
    <property type="match status" value="1"/>
</dbReference>
<evidence type="ECO:0000256" key="5">
    <source>
        <dbReference type="ARBA" id="ARBA00023136"/>
    </source>
</evidence>
<dbReference type="PANTHER" id="PTHR30606">
    <property type="entry name" value="LIPID A BIOSYNTHESIS LAUROYL ACYLTRANSFERASE"/>
    <property type="match status" value="1"/>
</dbReference>